<reference evidence="1" key="1">
    <citation type="journal article" date="2021" name="New Phytol.">
        <title>Evolutionary innovations through gain and loss of genes in the ectomycorrhizal Boletales.</title>
        <authorList>
            <person name="Wu G."/>
            <person name="Miyauchi S."/>
            <person name="Morin E."/>
            <person name="Kuo A."/>
            <person name="Drula E."/>
            <person name="Varga T."/>
            <person name="Kohler A."/>
            <person name="Feng B."/>
            <person name="Cao Y."/>
            <person name="Lipzen A."/>
            <person name="Daum C."/>
            <person name="Hundley H."/>
            <person name="Pangilinan J."/>
            <person name="Johnson J."/>
            <person name="Barry K."/>
            <person name="LaButti K."/>
            <person name="Ng V."/>
            <person name="Ahrendt S."/>
            <person name="Min B."/>
            <person name="Choi I.G."/>
            <person name="Park H."/>
            <person name="Plett J.M."/>
            <person name="Magnuson J."/>
            <person name="Spatafora J.W."/>
            <person name="Nagy L.G."/>
            <person name="Henrissat B."/>
            <person name="Grigoriev I.V."/>
            <person name="Yang Z.L."/>
            <person name="Xu J."/>
            <person name="Martin F.M."/>
        </authorList>
    </citation>
    <scope>NUCLEOTIDE SEQUENCE</scope>
    <source>
        <strain evidence="1">ATCC 28755</strain>
    </source>
</reference>
<dbReference type="Proteomes" id="UP000790377">
    <property type="component" value="Unassembled WGS sequence"/>
</dbReference>
<proteinExistence type="predicted"/>
<protein>
    <submittedName>
        <fullName evidence="1">Uncharacterized protein</fullName>
    </submittedName>
</protein>
<feature type="non-terminal residue" evidence="1">
    <location>
        <position position="113"/>
    </location>
</feature>
<comment type="caution">
    <text evidence="1">The sequence shown here is derived from an EMBL/GenBank/DDBJ whole genome shotgun (WGS) entry which is preliminary data.</text>
</comment>
<sequence length="113" mass="12244">MLDNSSNINATHGTFNDVGCDQNNYYNSNIIHGNQINQSFSSVLEDLYKRVATSAAFNSANRSSPPRCLPGTRLDILKEISDWVDQPTDTGSIFWVYGGAGIGKSAIAQTVAE</sequence>
<organism evidence="1 2">
    <name type="scientific">Hygrophoropsis aurantiaca</name>
    <dbReference type="NCBI Taxonomy" id="72124"/>
    <lineage>
        <taxon>Eukaryota</taxon>
        <taxon>Fungi</taxon>
        <taxon>Dikarya</taxon>
        <taxon>Basidiomycota</taxon>
        <taxon>Agaricomycotina</taxon>
        <taxon>Agaricomycetes</taxon>
        <taxon>Agaricomycetidae</taxon>
        <taxon>Boletales</taxon>
        <taxon>Coniophorineae</taxon>
        <taxon>Hygrophoropsidaceae</taxon>
        <taxon>Hygrophoropsis</taxon>
    </lineage>
</organism>
<evidence type="ECO:0000313" key="2">
    <source>
        <dbReference type="Proteomes" id="UP000790377"/>
    </source>
</evidence>
<name>A0ACB7ZQJ1_9AGAM</name>
<gene>
    <name evidence="1" type="ORF">BJ138DRAFT_973115</name>
</gene>
<keyword evidence="2" id="KW-1185">Reference proteome</keyword>
<dbReference type="EMBL" id="MU269346">
    <property type="protein sequence ID" value="KAH7902972.1"/>
    <property type="molecule type" value="Genomic_DNA"/>
</dbReference>
<accession>A0ACB7ZQJ1</accession>
<evidence type="ECO:0000313" key="1">
    <source>
        <dbReference type="EMBL" id="KAH7902972.1"/>
    </source>
</evidence>